<gene>
    <name evidence="1" type="ORF">EDD71_11227</name>
</gene>
<evidence type="ECO:0000313" key="1">
    <source>
        <dbReference type="EMBL" id="TDT57247.1"/>
    </source>
</evidence>
<dbReference type="RefSeq" id="WP_133628298.1">
    <property type="nucleotide sequence ID" value="NZ_SOAZ01000012.1"/>
</dbReference>
<dbReference type="Proteomes" id="UP000295325">
    <property type="component" value="Unassembled WGS sequence"/>
</dbReference>
<dbReference type="EMBL" id="SOAZ01000012">
    <property type="protein sequence ID" value="TDT57247.1"/>
    <property type="molecule type" value="Genomic_DNA"/>
</dbReference>
<comment type="caution">
    <text evidence="1">The sequence shown here is derived from an EMBL/GenBank/DDBJ whole genome shotgun (WGS) entry which is preliminary data.</text>
</comment>
<reference evidence="1 2" key="1">
    <citation type="submission" date="2019-03" db="EMBL/GenBank/DDBJ databases">
        <title>Genomic Encyclopedia of Type Strains, Phase IV (KMG-IV): sequencing the most valuable type-strain genomes for metagenomic binning, comparative biology and taxonomic classification.</title>
        <authorList>
            <person name="Goeker M."/>
        </authorList>
    </citation>
    <scope>NUCLEOTIDE SEQUENCE [LARGE SCALE GENOMIC DNA]</scope>
    <source>
        <strain evidence="1 2">DSM 24455</strain>
    </source>
</reference>
<dbReference type="Pfam" id="PF09661">
    <property type="entry name" value="DUF2398"/>
    <property type="match status" value="1"/>
</dbReference>
<protein>
    <submittedName>
        <fullName evidence="1">Uncharacterized protein (TIGR02678 family)</fullName>
    </submittedName>
</protein>
<organism evidence="1 2">
    <name type="scientific">Fonticella tunisiensis</name>
    <dbReference type="NCBI Taxonomy" id="1096341"/>
    <lineage>
        <taxon>Bacteria</taxon>
        <taxon>Bacillati</taxon>
        <taxon>Bacillota</taxon>
        <taxon>Clostridia</taxon>
        <taxon>Eubacteriales</taxon>
        <taxon>Clostridiaceae</taxon>
        <taxon>Fonticella</taxon>
    </lineage>
</organism>
<evidence type="ECO:0000313" key="2">
    <source>
        <dbReference type="Proteomes" id="UP000295325"/>
    </source>
</evidence>
<sequence>MRELEILLENYWISKDDDKELYYRVKDSLPEYKSFLNEKLGYHVIVNPYLIKLEKIPGKAEEWMGIQEFESTMEYAFLCLLLMFLEDRGREEQFVLSSVTEFIQANYPGDERVDWTLFRHRKCLVKVLRFAAKIGIIKVDDGDDSGFANDQSLEVLYESTGLSRYFVRNFAVNILNYNSYRDIEKEELAEIDRERGTIRRQRVYRRLIMSPVVYNEGPEDPDYAYIKNFRSVIENDLEKYLGLSLHVHRNGAMVLLPESHSFKDTFPENRAISEIVLQMNYLIRSLIENGELKPEKDDTITISGAAFDSMVKSLRDENSPGWSKEYREMSLDRLIDEIRNYMRGFNMIEEINGGREIKIMPLAGKIVGRYPDDFKAGLEINREVAVDNE</sequence>
<accession>A0A4R7KMC9</accession>
<dbReference type="AlphaFoldDB" id="A0A4R7KMC9"/>
<keyword evidence="2" id="KW-1185">Reference proteome</keyword>
<dbReference type="OrthoDB" id="1654131at2"/>
<dbReference type="InterPro" id="IPR013494">
    <property type="entry name" value="CHP02678"/>
</dbReference>
<name>A0A4R7KMC9_9CLOT</name>
<dbReference type="NCBIfam" id="TIGR02678">
    <property type="entry name" value="TIGR02678 family protein"/>
    <property type="match status" value="1"/>
</dbReference>
<proteinExistence type="predicted"/>